<name>A0A423N2Q9_PSEFL</name>
<evidence type="ECO:0000313" key="2">
    <source>
        <dbReference type="Proteomes" id="UP000283650"/>
    </source>
</evidence>
<sequence length="119" mass="13963">MFDDYLSNKDSYFQLEQDFYKFFYLEVQKNEVASEIFKAPFYNTFFSNGTPFMDGNPIFSVRNEVNGQILRIVLDEDVDELSSYQDKEAGCELVIFGNLSLMDEIKKMISAWIKAQQLF</sequence>
<dbReference type="AlphaFoldDB" id="A0A423N2Q9"/>
<dbReference type="RefSeq" id="WP_007919652.1">
    <property type="nucleotide sequence ID" value="NZ_MOBY01000012.1"/>
</dbReference>
<proteinExistence type="predicted"/>
<gene>
    <name evidence="1" type="ORF">BK672_19820</name>
</gene>
<dbReference type="EMBL" id="MOBY01000012">
    <property type="protein sequence ID" value="RON92388.1"/>
    <property type="molecule type" value="Genomic_DNA"/>
</dbReference>
<comment type="caution">
    <text evidence="1">The sequence shown here is derived from an EMBL/GenBank/DDBJ whole genome shotgun (WGS) entry which is preliminary data.</text>
</comment>
<evidence type="ECO:0000313" key="1">
    <source>
        <dbReference type="EMBL" id="RON92388.1"/>
    </source>
</evidence>
<dbReference type="Proteomes" id="UP000283650">
    <property type="component" value="Unassembled WGS sequence"/>
</dbReference>
<protein>
    <submittedName>
        <fullName evidence="1">Uncharacterized protein</fullName>
    </submittedName>
</protein>
<accession>A0A423N2Q9</accession>
<organism evidence="1 2">
    <name type="scientific">Pseudomonas fluorescens</name>
    <dbReference type="NCBI Taxonomy" id="294"/>
    <lineage>
        <taxon>Bacteria</taxon>
        <taxon>Pseudomonadati</taxon>
        <taxon>Pseudomonadota</taxon>
        <taxon>Gammaproteobacteria</taxon>
        <taxon>Pseudomonadales</taxon>
        <taxon>Pseudomonadaceae</taxon>
        <taxon>Pseudomonas</taxon>
    </lineage>
</organism>
<reference evidence="1 2" key="1">
    <citation type="submission" date="2016-10" db="EMBL/GenBank/DDBJ databases">
        <title>Comparative genome analysis of multiple Pseudomonas spp. focuses on biocontrol and plant growth promoting traits.</title>
        <authorList>
            <person name="Tao X.-Y."/>
            <person name="Taylor C.G."/>
        </authorList>
    </citation>
    <scope>NUCLEOTIDE SEQUENCE [LARGE SCALE GENOMIC DNA]</scope>
    <source>
        <strain evidence="1 2">2F9</strain>
    </source>
</reference>